<sequence length="299" mass="28093">MSLGHLRRRVGGLLCAASLTAAAATGTLTLSAGVAHAADDEGTGVSVTIPEGAPTDDPTDEPTDGPADEPTGPGTGPTSGGGDGRGGSGGSGGSGGASGDAPGTSGPGGSGGPGTGGGGTGGGNGTGAATGSDGGAADATPSGTQKCVPERPPVPAEPATEGDIAALDKDVYLPGHKVTAMADGFGKGEKVQLVLFAEPQVVSTLEADRKGTVEAVFTVSGKTTAGPHTLQLTGWCGDVALAELLVGSAGGDAAATGVPAWAWWAGGGLGVVGVGAGGWYVFRLMRAPGLSAAGAEVAA</sequence>
<feature type="compositionally biased region" description="Acidic residues" evidence="1">
    <location>
        <begin position="57"/>
        <end position="67"/>
    </location>
</feature>
<protein>
    <recommendedName>
        <fullName evidence="6">Secreted protein</fullName>
    </recommendedName>
</protein>
<keyword evidence="3" id="KW-0732">Signal</keyword>
<feature type="compositionally biased region" description="Gly residues" evidence="1">
    <location>
        <begin position="73"/>
        <end position="98"/>
    </location>
</feature>
<comment type="caution">
    <text evidence="4">The sequence shown here is derived from an EMBL/GenBank/DDBJ whole genome shotgun (WGS) entry which is preliminary data.</text>
</comment>
<name>A0ABW4V8W8_9MICO</name>
<evidence type="ECO:0000256" key="3">
    <source>
        <dbReference type="SAM" id="SignalP"/>
    </source>
</evidence>
<evidence type="ECO:0000313" key="5">
    <source>
        <dbReference type="Proteomes" id="UP001597338"/>
    </source>
</evidence>
<evidence type="ECO:0000256" key="1">
    <source>
        <dbReference type="SAM" id="MobiDB-lite"/>
    </source>
</evidence>
<feature type="signal peptide" evidence="3">
    <location>
        <begin position="1"/>
        <end position="37"/>
    </location>
</feature>
<dbReference type="Proteomes" id="UP001597338">
    <property type="component" value="Unassembled WGS sequence"/>
</dbReference>
<reference evidence="5" key="1">
    <citation type="journal article" date="2019" name="Int. J. Syst. Evol. Microbiol.">
        <title>The Global Catalogue of Microorganisms (GCM) 10K type strain sequencing project: providing services to taxonomists for standard genome sequencing and annotation.</title>
        <authorList>
            <consortium name="The Broad Institute Genomics Platform"/>
            <consortium name="The Broad Institute Genome Sequencing Center for Infectious Disease"/>
            <person name="Wu L."/>
            <person name="Ma J."/>
        </authorList>
    </citation>
    <scope>NUCLEOTIDE SEQUENCE [LARGE SCALE GENOMIC DNA]</scope>
    <source>
        <strain evidence="5">CCM 7043</strain>
    </source>
</reference>
<evidence type="ECO:0008006" key="6">
    <source>
        <dbReference type="Google" id="ProtNLM"/>
    </source>
</evidence>
<organism evidence="4 5">
    <name type="scientific">Promicromonospora aerolata</name>
    <dbReference type="NCBI Taxonomy" id="195749"/>
    <lineage>
        <taxon>Bacteria</taxon>
        <taxon>Bacillati</taxon>
        <taxon>Actinomycetota</taxon>
        <taxon>Actinomycetes</taxon>
        <taxon>Micrococcales</taxon>
        <taxon>Promicromonosporaceae</taxon>
        <taxon>Promicromonospora</taxon>
    </lineage>
</organism>
<dbReference type="EMBL" id="JBHUHF010000001">
    <property type="protein sequence ID" value="MFD2026291.1"/>
    <property type="molecule type" value="Genomic_DNA"/>
</dbReference>
<feature type="chain" id="PRO_5047148221" description="Secreted protein" evidence="3">
    <location>
        <begin position="38"/>
        <end position="299"/>
    </location>
</feature>
<keyword evidence="2" id="KW-1133">Transmembrane helix</keyword>
<gene>
    <name evidence="4" type="ORF">ACFSL2_12305</name>
</gene>
<accession>A0ABW4V8W8</accession>
<feature type="compositionally biased region" description="Low complexity" evidence="1">
    <location>
        <begin position="135"/>
        <end position="144"/>
    </location>
</feature>
<feature type="compositionally biased region" description="Gly residues" evidence="1">
    <location>
        <begin position="105"/>
        <end position="134"/>
    </location>
</feature>
<feature type="region of interest" description="Disordered" evidence="1">
    <location>
        <begin position="43"/>
        <end position="163"/>
    </location>
</feature>
<keyword evidence="2" id="KW-0812">Transmembrane</keyword>
<evidence type="ECO:0000256" key="2">
    <source>
        <dbReference type="SAM" id="Phobius"/>
    </source>
</evidence>
<feature type="transmembrane region" description="Helical" evidence="2">
    <location>
        <begin position="261"/>
        <end position="282"/>
    </location>
</feature>
<keyword evidence="2" id="KW-0472">Membrane</keyword>
<dbReference type="RefSeq" id="WP_377198135.1">
    <property type="nucleotide sequence ID" value="NZ_JBHUHF010000001.1"/>
</dbReference>
<proteinExistence type="predicted"/>
<keyword evidence="5" id="KW-1185">Reference proteome</keyword>
<evidence type="ECO:0000313" key="4">
    <source>
        <dbReference type="EMBL" id="MFD2026291.1"/>
    </source>
</evidence>